<protein>
    <submittedName>
        <fullName evidence="2">Cysteine proteinase inhibitor</fullName>
    </submittedName>
</protein>
<feature type="compositionally biased region" description="Basic and acidic residues" evidence="1">
    <location>
        <begin position="1"/>
        <end position="32"/>
    </location>
</feature>
<sequence>MKGKIEFRIQPNDDKGLKFSREPNGKEKKGKETSLPLSCCVRRRQNEQDCRSQYCLRFPRRPELHPTLPFSLLFSFDYSLMGSQIGTDKMGCL</sequence>
<organism evidence="2">
    <name type="scientific">Rhizophora mucronata</name>
    <name type="common">Asiatic mangrove</name>
    <dbReference type="NCBI Taxonomy" id="61149"/>
    <lineage>
        <taxon>Eukaryota</taxon>
        <taxon>Viridiplantae</taxon>
        <taxon>Streptophyta</taxon>
        <taxon>Embryophyta</taxon>
        <taxon>Tracheophyta</taxon>
        <taxon>Spermatophyta</taxon>
        <taxon>Magnoliopsida</taxon>
        <taxon>eudicotyledons</taxon>
        <taxon>Gunneridae</taxon>
        <taxon>Pentapetalae</taxon>
        <taxon>rosids</taxon>
        <taxon>fabids</taxon>
        <taxon>Malpighiales</taxon>
        <taxon>Rhizophoraceae</taxon>
        <taxon>Rhizophora</taxon>
    </lineage>
</organism>
<proteinExistence type="predicted"/>
<feature type="region of interest" description="Disordered" evidence="1">
    <location>
        <begin position="1"/>
        <end position="33"/>
    </location>
</feature>
<dbReference type="EMBL" id="GGEC01009502">
    <property type="protein sequence ID" value="MBW89985.1"/>
    <property type="molecule type" value="Transcribed_RNA"/>
</dbReference>
<name>A0A2P2J914_RHIMU</name>
<evidence type="ECO:0000313" key="2">
    <source>
        <dbReference type="EMBL" id="MBW89985.1"/>
    </source>
</evidence>
<reference evidence="2" key="1">
    <citation type="submission" date="2018-02" db="EMBL/GenBank/DDBJ databases">
        <title>Rhizophora mucronata_Transcriptome.</title>
        <authorList>
            <person name="Meera S.P."/>
            <person name="Sreeshan A."/>
            <person name="Augustine A."/>
        </authorList>
    </citation>
    <scope>NUCLEOTIDE SEQUENCE</scope>
    <source>
        <tissue evidence="2">Leaf</tissue>
    </source>
</reference>
<accession>A0A2P2J914</accession>
<evidence type="ECO:0000256" key="1">
    <source>
        <dbReference type="SAM" id="MobiDB-lite"/>
    </source>
</evidence>
<dbReference type="AlphaFoldDB" id="A0A2P2J914"/>